<dbReference type="AlphaFoldDB" id="A0A015MVW7"/>
<evidence type="ECO:0000259" key="1">
    <source>
        <dbReference type="Pfam" id="PF13649"/>
    </source>
</evidence>
<dbReference type="Gene3D" id="3.40.50.150">
    <property type="entry name" value="Vaccinia Virus protein VP39"/>
    <property type="match status" value="1"/>
</dbReference>
<keyword evidence="3" id="KW-1185">Reference proteome</keyword>
<dbReference type="InterPro" id="IPR041698">
    <property type="entry name" value="Methyltransf_25"/>
</dbReference>
<evidence type="ECO:0000313" key="2">
    <source>
        <dbReference type="EMBL" id="EXX70918.1"/>
    </source>
</evidence>
<sequence>MKLLKSTIPKLSIFHIFRSSTKRLLNLDELEIDRLQYSHDVYRTIFDGNFSSPVTECLQKGAKVLDFRCGPGTWACEMSSDFKNSIFYGVESISCFPLQKPLNVEFIKSKTLNDKIPFENNFFDFIFVHSAILWYSSSQWKEIIIPELIRILKPGGYLEIMEAEIKLYGEGPETPILTKHIEKFRASLRSHKVNPYLVLELPKILNSTNQVKDIQKDIRKCPVGVWDYKLGNWGAELVISLILRTLITKKSIRKKDYEDIAKKMMIEVNKVESYFCKHRIWAKKVG</sequence>
<reference evidence="2 3" key="1">
    <citation type="submission" date="2014-02" db="EMBL/GenBank/DDBJ databases">
        <title>Single nucleus genome sequencing reveals high similarity among nuclei of an endomycorrhizal fungus.</title>
        <authorList>
            <person name="Lin K."/>
            <person name="Geurts R."/>
            <person name="Zhang Z."/>
            <person name="Limpens E."/>
            <person name="Saunders D.G."/>
            <person name="Mu D."/>
            <person name="Pang E."/>
            <person name="Cao H."/>
            <person name="Cha H."/>
            <person name="Lin T."/>
            <person name="Zhou Q."/>
            <person name="Shang Y."/>
            <person name="Li Y."/>
            <person name="Ivanov S."/>
            <person name="Sharma T."/>
            <person name="Velzen R.V."/>
            <person name="Ruijter N.D."/>
            <person name="Aanen D.K."/>
            <person name="Win J."/>
            <person name="Kamoun S."/>
            <person name="Bisseling T."/>
            <person name="Huang S."/>
        </authorList>
    </citation>
    <scope>NUCLEOTIDE SEQUENCE [LARGE SCALE GENOMIC DNA]</scope>
    <source>
        <strain evidence="3">DAOM197198w</strain>
    </source>
</reference>
<evidence type="ECO:0000313" key="3">
    <source>
        <dbReference type="Proteomes" id="UP000022910"/>
    </source>
</evidence>
<feature type="domain" description="Methyltransferase" evidence="1">
    <location>
        <begin position="64"/>
        <end position="156"/>
    </location>
</feature>
<dbReference type="EMBL" id="JEMT01016314">
    <property type="protein sequence ID" value="EXX70918.1"/>
    <property type="molecule type" value="Genomic_DNA"/>
</dbReference>
<organism evidence="2 3">
    <name type="scientific">Rhizophagus irregularis (strain DAOM 197198w)</name>
    <name type="common">Glomus intraradices</name>
    <dbReference type="NCBI Taxonomy" id="1432141"/>
    <lineage>
        <taxon>Eukaryota</taxon>
        <taxon>Fungi</taxon>
        <taxon>Fungi incertae sedis</taxon>
        <taxon>Mucoromycota</taxon>
        <taxon>Glomeromycotina</taxon>
        <taxon>Glomeromycetes</taxon>
        <taxon>Glomerales</taxon>
        <taxon>Glomeraceae</taxon>
        <taxon>Rhizophagus</taxon>
    </lineage>
</organism>
<dbReference type="HOGENOM" id="CLU_010595_9_0_1"/>
<gene>
    <name evidence="2" type="ORF">RirG_083110</name>
</gene>
<name>A0A015MVW7_RHIIW</name>
<comment type="caution">
    <text evidence="2">The sequence shown here is derived from an EMBL/GenBank/DDBJ whole genome shotgun (WGS) entry which is preliminary data.</text>
</comment>
<protein>
    <recommendedName>
        <fullName evidence="1">Methyltransferase domain-containing protein</fullName>
    </recommendedName>
</protein>
<dbReference type="OrthoDB" id="2013972at2759"/>
<accession>A0A015MVW7</accession>
<dbReference type="InterPro" id="IPR029063">
    <property type="entry name" value="SAM-dependent_MTases_sf"/>
</dbReference>
<dbReference type="SUPFAM" id="SSF53335">
    <property type="entry name" value="S-adenosyl-L-methionine-dependent methyltransferases"/>
    <property type="match status" value="1"/>
</dbReference>
<proteinExistence type="predicted"/>
<dbReference type="Pfam" id="PF13649">
    <property type="entry name" value="Methyltransf_25"/>
    <property type="match status" value="1"/>
</dbReference>
<dbReference type="CDD" id="cd02440">
    <property type="entry name" value="AdoMet_MTases"/>
    <property type="match status" value="1"/>
</dbReference>
<dbReference type="Proteomes" id="UP000022910">
    <property type="component" value="Unassembled WGS sequence"/>
</dbReference>